<proteinExistence type="inferred from homology"/>
<dbReference type="InterPro" id="IPR000600">
    <property type="entry name" value="ROK"/>
</dbReference>
<reference evidence="2 3" key="1">
    <citation type="submission" date="2020-07" db="EMBL/GenBank/DDBJ databases">
        <title>Roseicoccus Jingziensis gen. nov., sp. nov., isolated from coastal seawater.</title>
        <authorList>
            <person name="Feng X."/>
        </authorList>
    </citation>
    <scope>NUCLEOTIDE SEQUENCE [LARGE SCALE GENOMIC DNA]</scope>
    <source>
        <strain evidence="2 3">N1E253</strain>
    </source>
</reference>
<name>A0A851GCZ9_9BACT</name>
<organism evidence="2 3">
    <name type="scientific">Oceaniferula marina</name>
    <dbReference type="NCBI Taxonomy" id="2748318"/>
    <lineage>
        <taxon>Bacteria</taxon>
        <taxon>Pseudomonadati</taxon>
        <taxon>Verrucomicrobiota</taxon>
        <taxon>Verrucomicrobiia</taxon>
        <taxon>Verrucomicrobiales</taxon>
        <taxon>Verrucomicrobiaceae</taxon>
        <taxon>Oceaniferula</taxon>
    </lineage>
</organism>
<dbReference type="Proteomes" id="UP000557872">
    <property type="component" value="Unassembled WGS sequence"/>
</dbReference>
<dbReference type="InterPro" id="IPR043129">
    <property type="entry name" value="ATPase_NBD"/>
</dbReference>
<dbReference type="PANTHER" id="PTHR18964:SF149">
    <property type="entry name" value="BIFUNCTIONAL UDP-N-ACETYLGLUCOSAMINE 2-EPIMERASE_N-ACETYLMANNOSAMINE KINASE"/>
    <property type="match status" value="1"/>
</dbReference>
<gene>
    <name evidence="2" type="ORF">HW115_07355</name>
</gene>
<dbReference type="SUPFAM" id="SSF53067">
    <property type="entry name" value="Actin-like ATPase domain"/>
    <property type="match status" value="1"/>
</dbReference>
<sequence length="315" mass="33405">MSNTPLSLGIDFGGTSIKIGVVRGSEILTFCKPILTPEYETPSQLIKAISESVKELQKDYPGIVGIGVGVPGFVNLEKGLVYQLTNVPGWVHVPLRDQLQSLTGLPCTIENDANCMAYAEWKHGAGQGMEHLLCLTLGTGVGSGIISNNMLLHGSHSTAGELGQTSIHYRGRKGAYGNLGALEDYIGHNEITADAIVAYADQGITKTKEECGPYQLQLAAEAGDTVAIDVWRNIAEKLACAIVNACWLLNPEAIIIGGGVAKAGALIFDPLETFIRTQLSTAFYSHLKIFPAHFSNDAGIIGAATLGLENAQAEK</sequence>
<dbReference type="PANTHER" id="PTHR18964">
    <property type="entry name" value="ROK (REPRESSOR, ORF, KINASE) FAMILY"/>
    <property type="match status" value="1"/>
</dbReference>
<accession>A0A851GCZ9</accession>
<comment type="similarity">
    <text evidence="1">Belongs to the ROK (NagC/XylR) family.</text>
</comment>
<dbReference type="EMBL" id="JACBAZ010000002">
    <property type="protein sequence ID" value="NWK55423.1"/>
    <property type="molecule type" value="Genomic_DNA"/>
</dbReference>
<dbReference type="CDD" id="cd23763">
    <property type="entry name" value="ASKHA_ATPase_ROK"/>
    <property type="match status" value="1"/>
</dbReference>
<dbReference type="Gene3D" id="3.30.420.40">
    <property type="match status" value="2"/>
</dbReference>
<protein>
    <submittedName>
        <fullName evidence="2">ROK family protein</fullName>
    </submittedName>
</protein>
<comment type="caution">
    <text evidence="2">The sequence shown here is derived from an EMBL/GenBank/DDBJ whole genome shotgun (WGS) entry which is preliminary data.</text>
</comment>
<keyword evidence="3" id="KW-1185">Reference proteome</keyword>
<dbReference type="AlphaFoldDB" id="A0A851GCZ9"/>
<evidence type="ECO:0000313" key="3">
    <source>
        <dbReference type="Proteomes" id="UP000557872"/>
    </source>
</evidence>
<dbReference type="RefSeq" id="WP_178931938.1">
    <property type="nucleotide sequence ID" value="NZ_JACBAZ010000002.1"/>
</dbReference>
<dbReference type="Pfam" id="PF00480">
    <property type="entry name" value="ROK"/>
    <property type="match status" value="1"/>
</dbReference>
<evidence type="ECO:0000313" key="2">
    <source>
        <dbReference type="EMBL" id="NWK55423.1"/>
    </source>
</evidence>
<evidence type="ECO:0000256" key="1">
    <source>
        <dbReference type="ARBA" id="ARBA00006479"/>
    </source>
</evidence>